<dbReference type="KEGG" id="crq:GCK72_000538"/>
<dbReference type="Proteomes" id="UP000483820">
    <property type="component" value="Chromosome I"/>
</dbReference>
<gene>
    <name evidence="2" type="ORF">GCK72_000538</name>
</gene>
<reference evidence="2 3" key="1">
    <citation type="submission" date="2019-12" db="EMBL/GenBank/DDBJ databases">
        <title>Chromosome-level assembly of the Caenorhabditis remanei genome.</title>
        <authorList>
            <person name="Teterina A.A."/>
            <person name="Willis J.H."/>
            <person name="Phillips P.C."/>
        </authorList>
    </citation>
    <scope>NUCLEOTIDE SEQUENCE [LARGE SCALE GENOMIC DNA]</scope>
    <source>
        <strain evidence="2 3">PX506</strain>
        <tissue evidence="2">Whole organism</tissue>
    </source>
</reference>
<dbReference type="AlphaFoldDB" id="A0A6A5HMC8"/>
<feature type="compositionally biased region" description="Basic and acidic residues" evidence="1">
    <location>
        <begin position="59"/>
        <end position="77"/>
    </location>
</feature>
<sequence>MGYCSLSDRTKSYLSKFNTFLLLENLHDNFNILLPLFLIITIVIQCITEMIDVVEGTTGDEKAENAPEEHDDGRDEQGKTNLYECHVAHNDESDEEIVLLNDHQNELHSHLEQEILMFSPNDEHQTCENLEKSQVECDAL</sequence>
<evidence type="ECO:0000313" key="3">
    <source>
        <dbReference type="Proteomes" id="UP000483820"/>
    </source>
</evidence>
<dbReference type="CTD" id="78773121"/>
<dbReference type="RefSeq" id="XP_053591192.1">
    <property type="nucleotide sequence ID" value="XM_053722547.1"/>
</dbReference>
<name>A0A6A5HMC8_CAERE</name>
<dbReference type="GeneID" id="78773121"/>
<proteinExistence type="predicted"/>
<evidence type="ECO:0000256" key="1">
    <source>
        <dbReference type="SAM" id="MobiDB-lite"/>
    </source>
</evidence>
<dbReference type="EMBL" id="WUAV01000001">
    <property type="protein sequence ID" value="KAF1768725.1"/>
    <property type="molecule type" value="Genomic_DNA"/>
</dbReference>
<feature type="region of interest" description="Disordered" evidence="1">
    <location>
        <begin position="58"/>
        <end position="77"/>
    </location>
</feature>
<accession>A0A6A5HMC8</accession>
<protein>
    <submittedName>
        <fullName evidence="2">Uncharacterized protein</fullName>
    </submittedName>
</protein>
<comment type="caution">
    <text evidence="2">The sequence shown here is derived from an EMBL/GenBank/DDBJ whole genome shotgun (WGS) entry which is preliminary data.</text>
</comment>
<organism evidence="2 3">
    <name type="scientific">Caenorhabditis remanei</name>
    <name type="common">Caenorhabditis vulgaris</name>
    <dbReference type="NCBI Taxonomy" id="31234"/>
    <lineage>
        <taxon>Eukaryota</taxon>
        <taxon>Metazoa</taxon>
        <taxon>Ecdysozoa</taxon>
        <taxon>Nematoda</taxon>
        <taxon>Chromadorea</taxon>
        <taxon>Rhabditida</taxon>
        <taxon>Rhabditina</taxon>
        <taxon>Rhabditomorpha</taxon>
        <taxon>Rhabditoidea</taxon>
        <taxon>Rhabditidae</taxon>
        <taxon>Peloderinae</taxon>
        <taxon>Caenorhabditis</taxon>
    </lineage>
</organism>
<evidence type="ECO:0000313" key="2">
    <source>
        <dbReference type="EMBL" id="KAF1768725.1"/>
    </source>
</evidence>